<feature type="transmembrane region" description="Helical" evidence="6">
    <location>
        <begin position="374"/>
        <end position="396"/>
    </location>
</feature>
<evidence type="ECO:0000256" key="6">
    <source>
        <dbReference type="SAM" id="Phobius"/>
    </source>
</evidence>
<dbReference type="Gene3D" id="1.20.1740.10">
    <property type="entry name" value="Amino acid/polyamine transporter I"/>
    <property type="match status" value="1"/>
</dbReference>
<feature type="transmembrane region" description="Helical" evidence="6">
    <location>
        <begin position="254"/>
        <end position="276"/>
    </location>
</feature>
<keyword evidence="8" id="KW-1185">Reference proteome</keyword>
<evidence type="ECO:0000256" key="5">
    <source>
        <dbReference type="ARBA" id="ARBA00023136"/>
    </source>
</evidence>
<evidence type="ECO:0000313" key="8">
    <source>
        <dbReference type="Proteomes" id="UP000809431"/>
    </source>
</evidence>
<feature type="transmembrane region" description="Helical" evidence="6">
    <location>
        <begin position="343"/>
        <end position="362"/>
    </location>
</feature>
<organism evidence="7 8">
    <name type="scientific">Jeongeupia naejangsanensis</name>
    <dbReference type="NCBI Taxonomy" id="613195"/>
    <lineage>
        <taxon>Bacteria</taxon>
        <taxon>Pseudomonadati</taxon>
        <taxon>Pseudomonadota</taxon>
        <taxon>Betaproteobacteria</taxon>
        <taxon>Neisseriales</taxon>
        <taxon>Chitinibacteraceae</taxon>
        <taxon>Jeongeupia</taxon>
    </lineage>
</organism>
<dbReference type="RefSeq" id="WP_203539275.1">
    <property type="nucleotide sequence ID" value="NZ_JAESND010000008.1"/>
</dbReference>
<dbReference type="Proteomes" id="UP000809431">
    <property type="component" value="Unassembled WGS sequence"/>
</dbReference>
<feature type="transmembrane region" description="Helical" evidence="6">
    <location>
        <begin position="213"/>
        <end position="234"/>
    </location>
</feature>
<keyword evidence="3 6" id="KW-0812">Transmembrane</keyword>
<keyword evidence="5 6" id="KW-0472">Membrane</keyword>
<keyword evidence="4 6" id="KW-1133">Transmembrane helix</keyword>
<comment type="subcellular location">
    <subcellularLocation>
        <location evidence="1">Cell membrane</location>
        <topology evidence="1">Multi-pass membrane protein</topology>
    </subcellularLocation>
</comment>
<sequence length="429" mass="45938">MKNAFDVLRLCAIAVGMAITISCNTVLVSLFPFVQGSALFAALGIAGLCMGVIVLCFTELASRFPGAIGIRAFTKAAFGNRFSLSITLFYVVMMMMIGGLEGYLCYLLLLQVLSPPIAVLVLLVLVLSILMVNLSGYELSLNLQIAITVAVVTLMLVLAVMAFAEPATGTHPAVAPTRIDGLLGAVPRALFLFVGIEWAVMHVSRHDAFRRTLPIALIISVATIALLYGTFGAALQKHFVAAELGSLALPHLELARVIASPAALWLATLVGLLAVLSSFNVGLSGAARILYSLAREREIPAWFAQLHGPRLSPRNAMLFISAGVMLMAPLMAAPVLNTSLSRLFSAHLVAVYALILLAWLKIRRQPDRRGVKQPLHPLIVWPTMLFLAVIGVGVIAEPEAKIARLILLGELAVIGAICTYLYRPTLIKA</sequence>
<feature type="transmembrane region" description="Helical" evidence="6">
    <location>
        <begin position="7"/>
        <end position="33"/>
    </location>
</feature>
<dbReference type="PIRSF" id="PIRSF006060">
    <property type="entry name" value="AA_transporter"/>
    <property type="match status" value="1"/>
</dbReference>
<comment type="caution">
    <text evidence="7">The sequence shown here is derived from an EMBL/GenBank/DDBJ whole genome shotgun (WGS) entry which is preliminary data.</text>
</comment>
<dbReference type="Pfam" id="PF13520">
    <property type="entry name" value="AA_permease_2"/>
    <property type="match status" value="1"/>
</dbReference>
<feature type="transmembrane region" description="Helical" evidence="6">
    <location>
        <begin position="82"/>
        <end position="109"/>
    </location>
</feature>
<dbReference type="PANTHER" id="PTHR42770:SF7">
    <property type="entry name" value="MEMBRANE PROTEIN"/>
    <property type="match status" value="1"/>
</dbReference>
<proteinExistence type="predicted"/>
<feature type="transmembrane region" description="Helical" evidence="6">
    <location>
        <begin position="316"/>
        <end position="337"/>
    </location>
</feature>
<name>A0ABS2BN59_9NEIS</name>
<evidence type="ECO:0000256" key="3">
    <source>
        <dbReference type="ARBA" id="ARBA00022692"/>
    </source>
</evidence>
<keyword evidence="2" id="KW-1003">Cell membrane</keyword>
<feature type="transmembrane region" description="Helical" evidence="6">
    <location>
        <begin position="402"/>
        <end position="422"/>
    </location>
</feature>
<evidence type="ECO:0000313" key="7">
    <source>
        <dbReference type="EMBL" id="MBM3117044.1"/>
    </source>
</evidence>
<gene>
    <name evidence="7" type="ORF">JMJ54_14505</name>
</gene>
<feature type="transmembrane region" description="Helical" evidence="6">
    <location>
        <begin position="141"/>
        <end position="162"/>
    </location>
</feature>
<protein>
    <submittedName>
        <fullName evidence="7">APC family permease</fullName>
    </submittedName>
</protein>
<dbReference type="PANTHER" id="PTHR42770">
    <property type="entry name" value="AMINO ACID TRANSPORTER-RELATED"/>
    <property type="match status" value="1"/>
</dbReference>
<reference evidence="7 8" key="1">
    <citation type="submission" date="2021-01" db="EMBL/GenBank/DDBJ databases">
        <title>Draft Genome Sequence and Polyhydroxyalkanoate Biosynthetic Potential of Jeongeupia naejangsanensis Type Strain DSM 24253.</title>
        <authorList>
            <person name="Turrini P."/>
            <person name="Artuso I."/>
            <person name="Lugli G.A."/>
            <person name="Frangipani E."/>
            <person name="Ventura M."/>
            <person name="Visca P."/>
        </authorList>
    </citation>
    <scope>NUCLEOTIDE SEQUENCE [LARGE SCALE GENOMIC DNA]</scope>
    <source>
        <strain evidence="7 8">DSM 24253</strain>
    </source>
</reference>
<evidence type="ECO:0000256" key="2">
    <source>
        <dbReference type="ARBA" id="ARBA00022475"/>
    </source>
</evidence>
<evidence type="ECO:0000256" key="1">
    <source>
        <dbReference type="ARBA" id="ARBA00004651"/>
    </source>
</evidence>
<feature type="transmembrane region" description="Helical" evidence="6">
    <location>
        <begin position="39"/>
        <end position="61"/>
    </location>
</feature>
<dbReference type="InterPro" id="IPR050367">
    <property type="entry name" value="APC_superfamily"/>
</dbReference>
<evidence type="ECO:0000256" key="4">
    <source>
        <dbReference type="ARBA" id="ARBA00022989"/>
    </source>
</evidence>
<dbReference type="EMBL" id="JAESND010000008">
    <property type="protein sequence ID" value="MBM3117044.1"/>
    <property type="molecule type" value="Genomic_DNA"/>
</dbReference>
<feature type="transmembrane region" description="Helical" evidence="6">
    <location>
        <begin position="182"/>
        <end position="201"/>
    </location>
</feature>
<accession>A0ABS2BN59</accession>
<dbReference type="InterPro" id="IPR002293">
    <property type="entry name" value="AA/rel_permease1"/>
</dbReference>
<feature type="transmembrane region" description="Helical" evidence="6">
    <location>
        <begin position="115"/>
        <end position="134"/>
    </location>
</feature>
<dbReference type="PROSITE" id="PS51257">
    <property type="entry name" value="PROKAR_LIPOPROTEIN"/>
    <property type="match status" value="1"/>
</dbReference>